<feature type="compositionally biased region" description="Low complexity" evidence="1">
    <location>
        <begin position="64"/>
        <end position="80"/>
    </location>
</feature>
<gene>
    <name evidence="5" type="ORF">FVO59_05545</name>
</gene>
<dbReference type="SUPFAM" id="SSF56300">
    <property type="entry name" value="Metallo-dependent phosphatases"/>
    <property type="match status" value="1"/>
</dbReference>
<dbReference type="PANTHER" id="PTHR43143:SF5">
    <property type="entry name" value="SECRETED PROTEIN"/>
    <property type="match status" value="1"/>
</dbReference>
<dbReference type="InterPro" id="IPR029052">
    <property type="entry name" value="Metallo-depent_PP-like"/>
</dbReference>
<dbReference type="Pfam" id="PF00149">
    <property type="entry name" value="Metallophos"/>
    <property type="match status" value="1"/>
</dbReference>
<dbReference type="Proteomes" id="UP000515708">
    <property type="component" value="Chromosome"/>
</dbReference>
<feature type="transmembrane region" description="Helical" evidence="2">
    <location>
        <begin position="1602"/>
        <end position="1621"/>
    </location>
</feature>
<feature type="chain" id="PRO_5027565031" evidence="3">
    <location>
        <begin position="34"/>
        <end position="1628"/>
    </location>
</feature>
<feature type="region of interest" description="Disordered" evidence="1">
    <location>
        <begin position="31"/>
        <end position="105"/>
    </location>
</feature>
<dbReference type="Gene3D" id="3.60.21.10">
    <property type="match status" value="1"/>
</dbReference>
<evidence type="ECO:0000259" key="4">
    <source>
        <dbReference type="PROSITE" id="PS51841"/>
    </source>
</evidence>
<feature type="region of interest" description="Disordered" evidence="1">
    <location>
        <begin position="1537"/>
        <end position="1594"/>
    </location>
</feature>
<dbReference type="InterPro" id="IPR001322">
    <property type="entry name" value="Lamin_tail_dom"/>
</dbReference>
<dbReference type="RefSeq" id="WP_182255506.1">
    <property type="nucleotide sequence ID" value="NZ_CP043732.1"/>
</dbReference>
<sequence>MPHPSLRRAGAGALAAMVVATTLVSGATTAAYADETAPTPTATPTPEQSTAAPEPTPSAPGTPAPGETAAPTPDATQPAPTAEPAPAEPDPAETDPAESTDETAPEASVIAAVTGESGNAAEHWPLVITEINGDNAGADTYEFVEVTNTTSESIDLTARGLQLRYHTSQWNTGTVQPLIHLDGEGDSPAVIPAGGTAVLWMNYAEGDSRRSLTKEQFRSFYGVAETVQVLRFGPQGGFANSGSRGFSLTDAEGATLARAWVPSDDGVGSTPWNAQFAVPNQIGSADARLLDFDPTGATAAPTPGTITVDQVTSELIPAPKPTDPDATGPILQITEVAPDTANVSGSDAFEFIEVYNASDAPVGFGDYVLTYLTTDNALTGPTTNASTLWPAGPGEPTIGAGETLVLWIQNPAVLSAGYTVADFNAAFGTDLVLGESILTIQSGGMANGGSRGLQLSTKSGHDISRAYYFDDGQTTSSTAIQYGWNPADATGALWVPADPAGSIQSMLRLATPTPGAVSDSQVAEAYVPHPAAGTAPAIIDLTGGSELPSGDGIELGFDITDDVLVRRVTLTLTDDLGATETRDLTFTTPGRYLYSIPSVDVYGKRWLEYSVTAGDGSQLTTLGPVRLTLDDTPDDPVRLNVAEGQFVGGQTPLVATTDGDPASLSLSIDGEPAGEAIPSLERAPRFAIEATSTDAFFRNGIKLGDNVLTVFDEGYYDRIVTVDAEVPVQEVVRGEQLTLGVYAGTKAWPQPDPDENNDDFTAMNPRLVLPDGRVLRPTSCAGAGEGQEPTTRACPATSTERINFSDANLVYFLATFTIPDDAFDSVSTMWETTAVDDGEHVITASDSTGAAPVAARAADALTATRTVIVDNTAPEIDSTLVDGRQYRGDFTIDATVTDAGSGFRSLTATLDENEITLPLSTSSLALAPGDHTAVITAKDAVGNVSTSTIAFSTADEKPRTQLISPDDGAELTGDQVDLVARPGSQVDDRLELCFAEGYTYTSMDAEVRVASGATSNSRSADRGDAKPLSEDELARIARLDGIEVAASSDTAMPYQLFTVQVPARAGSDAEVRVAWEGSANADAKVLLYVQRTDGAWHEVDRHVTTGGAPASFALEAEVPVDGHAKDGELTLLVQHSEGWAGTDTSSRDSQVTPFNAAATPREQYDFTLGWLSDTQYYNRNEGDLAGDGGSDVWYQHQQNMNRFLVAQRDALNLQYVTHTGDIVDNYDQPHQWKNADAAYRLLDDAGIPYGVLAGNHDVGHWDGDYTEYSRNFGEARFADNPWYGGSYKDNRGHYDLVTAGGIDMLMMYMGWPDPNDEASNSEDIAWMNSVIRQYPERKVMINLHEYMLTTGGLGPFPQRIYDEVVAPNANVISVGSGHYHDAYTRLDEFDDDGDGTADRTVYSMLFDYQGLPEGGQGYLRLLHFDNEQGRIIVRTYSPSLDDFDSDDASLNSPAGMQEFEIPYAAGGIAPVTKVLSTDSFRADILTTNAIDCVQDVVSGEQTTVAWKGLDAGEHGWYVRTTGPYGGVESTEVRSFTIDGKGTVDPGEGGPGDGEGGGDGGDGGGDGGGEGGPGSGESDGGVKNPSVDRPGDALATTGSSGTWTLGLGILALLALTAGGILFRNGRRRA</sequence>
<proteinExistence type="predicted"/>
<feature type="compositionally biased region" description="Gly residues" evidence="1">
    <location>
        <begin position="1546"/>
        <end position="1578"/>
    </location>
</feature>
<dbReference type="PANTHER" id="PTHR43143">
    <property type="entry name" value="METALLOPHOSPHOESTERASE, CALCINEURIN SUPERFAMILY"/>
    <property type="match status" value="1"/>
</dbReference>
<dbReference type="PROSITE" id="PS51841">
    <property type="entry name" value="LTD"/>
    <property type="match status" value="1"/>
</dbReference>
<evidence type="ECO:0000256" key="3">
    <source>
        <dbReference type="SAM" id="SignalP"/>
    </source>
</evidence>
<evidence type="ECO:0000256" key="1">
    <source>
        <dbReference type="SAM" id="MobiDB-lite"/>
    </source>
</evidence>
<accession>A0A7D8AE88</accession>
<keyword evidence="3" id="KW-0732">Signal</keyword>
<evidence type="ECO:0000313" key="5">
    <source>
        <dbReference type="EMBL" id="QMU96742.1"/>
    </source>
</evidence>
<dbReference type="InterPro" id="IPR051918">
    <property type="entry name" value="STPP_CPPED1"/>
</dbReference>
<keyword evidence="2" id="KW-0472">Membrane</keyword>
<evidence type="ECO:0000256" key="2">
    <source>
        <dbReference type="SAM" id="Phobius"/>
    </source>
</evidence>
<feature type="compositionally biased region" description="Low complexity" evidence="1">
    <location>
        <begin position="31"/>
        <end position="53"/>
    </location>
</feature>
<feature type="signal peptide" evidence="3">
    <location>
        <begin position="1"/>
        <end position="33"/>
    </location>
</feature>
<keyword evidence="2" id="KW-1133">Transmembrane helix</keyword>
<feature type="compositionally biased region" description="Pro residues" evidence="1">
    <location>
        <begin position="54"/>
        <end position="63"/>
    </location>
</feature>
<organism evidence="5 6">
    <name type="scientific">Microbacterium esteraromaticum</name>
    <dbReference type="NCBI Taxonomy" id="57043"/>
    <lineage>
        <taxon>Bacteria</taxon>
        <taxon>Bacillati</taxon>
        <taxon>Actinomycetota</taxon>
        <taxon>Actinomycetes</taxon>
        <taxon>Micrococcales</taxon>
        <taxon>Microbacteriaceae</taxon>
        <taxon>Microbacterium</taxon>
    </lineage>
</organism>
<evidence type="ECO:0000313" key="6">
    <source>
        <dbReference type="Proteomes" id="UP000515708"/>
    </source>
</evidence>
<reference evidence="5 6" key="1">
    <citation type="journal article" date="2020" name="Front. Microbiol.">
        <title>Design of Bacterial Strain-Specific qPCR Assays Using NGS Data and Publicly Available Resources and Its Application to Track Biocontrol Strains.</title>
        <authorList>
            <person name="Hernandez I."/>
            <person name="Sant C."/>
            <person name="Martinez R."/>
            <person name="Fernandez C."/>
        </authorList>
    </citation>
    <scope>NUCLEOTIDE SEQUENCE [LARGE SCALE GENOMIC DNA]</scope>
    <source>
        <strain evidence="5 6">B24</strain>
    </source>
</reference>
<protein>
    <submittedName>
        <fullName evidence="5">Cell wall protein</fullName>
    </submittedName>
</protein>
<dbReference type="GO" id="GO:0016787">
    <property type="term" value="F:hydrolase activity"/>
    <property type="evidence" value="ECO:0007669"/>
    <property type="project" value="InterPro"/>
</dbReference>
<name>A0A7D8AE88_9MICO</name>
<keyword evidence="2" id="KW-0812">Transmembrane</keyword>
<feature type="domain" description="LTD" evidence="4">
    <location>
        <begin position="318"/>
        <end position="486"/>
    </location>
</feature>
<dbReference type="EMBL" id="CP043732">
    <property type="protein sequence ID" value="QMU96742.1"/>
    <property type="molecule type" value="Genomic_DNA"/>
</dbReference>
<dbReference type="InterPro" id="IPR004843">
    <property type="entry name" value="Calcineurin-like_PHP"/>
</dbReference>
<feature type="compositionally biased region" description="Acidic residues" evidence="1">
    <location>
        <begin position="90"/>
        <end position="104"/>
    </location>
</feature>